<accession>A0A7W6ER75</accession>
<dbReference type="Pfam" id="PF09912">
    <property type="entry name" value="DUF2141"/>
    <property type="match status" value="1"/>
</dbReference>
<dbReference type="InterPro" id="IPR018673">
    <property type="entry name" value="DUF2141"/>
</dbReference>
<protein>
    <submittedName>
        <fullName evidence="2">Uncharacterized protein (DUF2141 family)</fullName>
    </submittedName>
</protein>
<proteinExistence type="predicted"/>
<dbReference type="AlphaFoldDB" id="A0A7W6ER75"/>
<keyword evidence="3" id="KW-1185">Reference proteome</keyword>
<feature type="signal peptide" evidence="1">
    <location>
        <begin position="1"/>
        <end position="18"/>
    </location>
</feature>
<dbReference type="Proteomes" id="UP000541352">
    <property type="component" value="Unassembled WGS sequence"/>
</dbReference>
<evidence type="ECO:0000313" key="3">
    <source>
        <dbReference type="Proteomes" id="UP000541352"/>
    </source>
</evidence>
<evidence type="ECO:0000313" key="2">
    <source>
        <dbReference type="EMBL" id="MBB3839207.1"/>
    </source>
</evidence>
<comment type="caution">
    <text evidence="2">The sequence shown here is derived from an EMBL/GenBank/DDBJ whole genome shotgun (WGS) entry which is preliminary data.</text>
</comment>
<dbReference type="RefSeq" id="WP_229601363.1">
    <property type="nucleotide sequence ID" value="NZ_JACIBY010000006.1"/>
</dbReference>
<reference evidence="2 3" key="1">
    <citation type="submission" date="2020-08" db="EMBL/GenBank/DDBJ databases">
        <title>Genomic Encyclopedia of Type Strains, Phase IV (KMG-IV): sequencing the most valuable type-strain genomes for metagenomic binning, comparative biology and taxonomic classification.</title>
        <authorList>
            <person name="Goeker M."/>
        </authorList>
    </citation>
    <scope>NUCLEOTIDE SEQUENCE [LARGE SCALE GENOMIC DNA]</scope>
    <source>
        <strain evidence="2 3">DSM 17976</strain>
    </source>
</reference>
<organism evidence="2 3">
    <name type="scientific">Runella defluvii</name>
    <dbReference type="NCBI Taxonomy" id="370973"/>
    <lineage>
        <taxon>Bacteria</taxon>
        <taxon>Pseudomonadati</taxon>
        <taxon>Bacteroidota</taxon>
        <taxon>Cytophagia</taxon>
        <taxon>Cytophagales</taxon>
        <taxon>Spirosomataceae</taxon>
        <taxon>Runella</taxon>
    </lineage>
</organism>
<evidence type="ECO:0000256" key="1">
    <source>
        <dbReference type="SAM" id="SignalP"/>
    </source>
</evidence>
<dbReference type="EMBL" id="JACIBY010000006">
    <property type="protein sequence ID" value="MBB3839207.1"/>
    <property type="molecule type" value="Genomic_DNA"/>
</dbReference>
<name>A0A7W6ER75_9BACT</name>
<sequence length="173" mass="19275">MQNLLVSLLFALFSMHSATNKIFRNAIASFKLVVSNQPHEESNQPHNENTISVSMDVSNITQTRGSLRIGIFREGNPFTGPKAKPDFFKVVPITAATTQQVVVSLPAGRYVIAVYHDLNDNGKLDKNLVGYPKEPFGFSKNFRPILSAPSFEDCAIEIKENSPQNRQKIKLID</sequence>
<gene>
    <name evidence="2" type="ORF">FHS57_003213</name>
</gene>
<feature type="chain" id="PRO_5031315723" evidence="1">
    <location>
        <begin position="19"/>
        <end position="173"/>
    </location>
</feature>
<keyword evidence="1" id="KW-0732">Signal</keyword>